<name>A0ABR1FST0_AURAN</name>
<dbReference type="Pfam" id="PF21307">
    <property type="entry name" value="Glyco_hydro_95_C"/>
    <property type="match status" value="1"/>
</dbReference>
<dbReference type="EMBL" id="JBBJCI010000249">
    <property type="protein sequence ID" value="KAK7237552.1"/>
    <property type="molecule type" value="Genomic_DNA"/>
</dbReference>
<dbReference type="Gene3D" id="1.50.10.10">
    <property type="match status" value="1"/>
</dbReference>
<organism evidence="4 5">
    <name type="scientific">Aureococcus anophagefferens</name>
    <name type="common">Harmful bloom alga</name>
    <dbReference type="NCBI Taxonomy" id="44056"/>
    <lineage>
        <taxon>Eukaryota</taxon>
        <taxon>Sar</taxon>
        <taxon>Stramenopiles</taxon>
        <taxon>Ochrophyta</taxon>
        <taxon>Pelagophyceae</taxon>
        <taxon>Pelagomonadales</taxon>
        <taxon>Pelagomonadaceae</taxon>
        <taxon>Aureococcus</taxon>
    </lineage>
</organism>
<proteinExistence type="predicted"/>
<dbReference type="InterPro" id="IPR008928">
    <property type="entry name" value="6-hairpin_glycosidase_sf"/>
</dbReference>
<dbReference type="PANTHER" id="PTHR31084:SF0">
    <property type="entry name" value="ALPHA-L-FUCOSIDASE 2"/>
    <property type="match status" value="1"/>
</dbReference>
<sequence>MGLATLRFVVGGDAGARGAEPPKDPKKRRPPRSLAAELALVARSDAVRGYARSLDVRDAVFEASFEARNKRAKFQTSKAPFSAVFHSFRLIFGRAIISRSGLAAPWNGDYHLNINLQMTYWAAWSANVGEAAAPLVDFLEGLAAAGAKTAREWYGAPGWVAHGYTDLWRDARALGENKWALCATCGAWAALALSEASEHAPGDASKLAAAARVLGGALDFFEGYLLPVAAGDAGKLGLPSAPALLSGPSTSPENSYRLNGSAASLRGASKARDDWGFVALSPALDVAVLHRLATAYGELCARGAALLASLPHGGRPVADAEGMLREYPVAVGGRAAAAPDEAHRHFSGLFALYPGRQLSPLDDADGAAAAAARTLDRKLAAGGGHTGRCFERAPPPGRAGPPDRGMITSSGDVFQLDGNLGFLAAATEALLQSHRGALAGGPPVELHLLPALPPSWRAGAATGLRARGGLEVDLRWAVGRLTNATVTVVEDGGVGVARPRPRALRAVGGRLEAAAGPDARGDHTATLAGLEVGVAVWLFAVG</sequence>
<evidence type="ECO:0000256" key="1">
    <source>
        <dbReference type="SAM" id="MobiDB-lite"/>
    </source>
</evidence>
<protein>
    <submittedName>
        <fullName evidence="4">1,2-alpha-L-fucosidase</fullName>
    </submittedName>
</protein>
<dbReference type="InterPro" id="IPR012341">
    <property type="entry name" value="6hp_glycosidase-like_sf"/>
</dbReference>
<gene>
    <name evidence="4" type="ORF">SO694_00099066</name>
</gene>
<dbReference type="Pfam" id="PF22124">
    <property type="entry name" value="Glyco_hydro_95_cat"/>
    <property type="match status" value="1"/>
</dbReference>
<feature type="region of interest" description="Disordered" evidence="1">
    <location>
        <begin position="383"/>
        <end position="403"/>
    </location>
</feature>
<accession>A0ABR1FST0</accession>
<dbReference type="InterPro" id="IPR054363">
    <property type="entry name" value="GH95_cat"/>
</dbReference>
<comment type="caution">
    <text evidence="4">The sequence shown here is derived from an EMBL/GenBank/DDBJ whole genome shotgun (WGS) entry which is preliminary data.</text>
</comment>
<evidence type="ECO:0000259" key="3">
    <source>
        <dbReference type="Pfam" id="PF22124"/>
    </source>
</evidence>
<feature type="domain" description="Glycosyl hydrolase family 95 catalytic" evidence="3">
    <location>
        <begin position="102"/>
        <end position="386"/>
    </location>
</feature>
<evidence type="ECO:0000313" key="5">
    <source>
        <dbReference type="Proteomes" id="UP001363151"/>
    </source>
</evidence>
<evidence type="ECO:0000313" key="4">
    <source>
        <dbReference type="EMBL" id="KAK7237552.1"/>
    </source>
</evidence>
<keyword evidence="5" id="KW-1185">Reference proteome</keyword>
<reference evidence="4 5" key="1">
    <citation type="submission" date="2024-03" db="EMBL/GenBank/DDBJ databases">
        <title>Aureococcus anophagefferens CCMP1851 and Kratosvirus quantuckense: Draft genome of a second virus-susceptible host strain in the model system.</title>
        <authorList>
            <person name="Chase E."/>
            <person name="Truchon A.R."/>
            <person name="Schepens W."/>
            <person name="Wilhelm S.W."/>
        </authorList>
    </citation>
    <scope>NUCLEOTIDE SEQUENCE [LARGE SCALE GENOMIC DNA]</scope>
    <source>
        <strain evidence="4 5">CCMP1851</strain>
    </source>
</reference>
<dbReference type="Proteomes" id="UP001363151">
    <property type="component" value="Unassembled WGS sequence"/>
</dbReference>
<dbReference type="SUPFAM" id="SSF48208">
    <property type="entry name" value="Six-hairpin glycosidases"/>
    <property type="match status" value="1"/>
</dbReference>
<dbReference type="PANTHER" id="PTHR31084">
    <property type="entry name" value="ALPHA-L-FUCOSIDASE 2"/>
    <property type="match status" value="1"/>
</dbReference>
<feature type="domain" description="Alpha fucosidase A-like C-terminal" evidence="2">
    <location>
        <begin position="445"/>
        <end position="499"/>
    </location>
</feature>
<evidence type="ECO:0000259" key="2">
    <source>
        <dbReference type="Pfam" id="PF21307"/>
    </source>
</evidence>
<dbReference type="InterPro" id="IPR049053">
    <property type="entry name" value="AFCA-like_C"/>
</dbReference>